<evidence type="ECO:0000313" key="7">
    <source>
        <dbReference type="Proteomes" id="UP000321901"/>
    </source>
</evidence>
<evidence type="ECO:0000256" key="3">
    <source>
        <dbReference type="SAM" id="Phobius"/>
    </source>
</evidence>
<comment type="similarity">
    <text evidence="1">Belongs to the zinc-associated anti-sigma factor (ZAS) superfamily. Anti-sigma-W factor family.</text>
</comment>
<dbReference type="Gene3D" id="1.10.10.1320">
    <property type="entry name" value="Anti-sigma factor, zinc-finger domain"/>
    <property type="match status" value="1"/>
</dbReference>
<evidence type="ECO:0000259" key="4">
    <source>
        <dbReference type="Pfam" id="PF13490"/>
    </source>
</evidence>
<reference evidence="6 7" key="1">
    <citation type="submission" date="2019-07" db="EMBL/GenBank/DDBJ databases">
        <title>Whole genome shotgun sequence of Sporosarcina luteola NBRC 105378.</title>
        <authorList>
            <person name="Hosoyama A."/>
            <person name="Uohara A."/>
            <person name="Ohji S."/>
            <person name="Ichikawa N."/>
        </authorList>
    </citation>
    <scope>NUCLEOTIDE SEQUENCE [LARGE SCALE GENOMIC DNA]</scope>
    <source>
        <strain evidence="6 7">NBRC 105378</strain>
    </source>
</reference>
<keyword evidence="3" id="KW-0472">Membrane</keyword>
<gene>
    <name evidence="6" type="ORF">SLU01_17480</name>
</gene>
<feature type="domain" description="DUF4179" evidence="5">
    <location>
        <begin position="84"/>
        <end position="167"/>
    </location>
</feature>
<dbReference type="EMBL" id="BJYL01000022">
    <property type="protein sequence ID" value="GEN83436.1"/>
    <property type="molecule type" value="Genomic_DNA"/>
</dbReference>
<keyword evidence="3" id="KW-1133">Transmembrane helix</keyword>
<dbReference type="Gene3D" id="2.60.40.1630">
    <property type="entry name" value="bacillus anthracis domain"/>
    <property type="match status" value="1"/>
</dbReference>
<feature type="transmembrane region" description="Helical" evidence="3">
    <location>
        <begin position="88"/>
        <end position="109"/>
    </location>
</feature>
<dbReference type="InterPro" id="IPR027383">
    <property type="entry name" value="Znf_put"/>
</dbReference>
<dbReference type="AlphaFoldDB" id="A0A511Z7M0"/>
<name>A0A511Z7M0_9BACL</name>
<dbReference type="RefSeq" id="WP_147057406.1">
    <property type="nucleotide sequence ID" value="NZ_BJYL01000022.1"/>
</dbReference>
<feature type="domain" description="Putative zinc-finger" evidence="4">
    <location>
        <begin position="7"/>
        <end position="35"/>
    </location>
</feature>
<evidence type="ECO:0000259" key="5">
    <source>
        <dbReference type="Pfam" id="PF13786"/>
    </source>
</evidence>
<keyword evidence="3" id="KW-0812">Transmembrane</keyword>
<dbReference type="InterPro" id="IPR041916">
    <property type="entry name" value="Anti_sigma_zinc_sf"/>
</dbReference>
<accession>A0A511Z7M0</accession>
<sequence length="523" mass="58245">MNCPMADKLSQYVDQLLSEQEQQIIEDHIKSCPSCEEVVHAFRKEQQFIKETLQIPTLPDNFNDLVLDQLEPYGKTKKRRWTAVWQRVMLTAAGVVLALGIGAAVNPAFAQFIGGLFSTDQVDDGLKMAAEAGLTERVNLQVEDNGLTFIVEDVIADSSRVSLSYKVLNKNGLPQDTYLSMADSENDITATDQSGNVLDSLGTGWQYGSDYGNVEFSLRDQDNVEKMTIHFNLVELNGVRGSWQLEVPVDLLETRKLSDIIDLKDATVTSHGVQVNLKKLQSSPSSTELYFETALTNEELRRSEEVMRRFEEQFGKENIDSLVIGNTGIEYHIENAAGETIYSTERSTDSGMLQGTGEDIDSIGGTSWIHSFIPKKGDQLTFVLDGVHKIEPTDFSIAMKPKDIRKHPVSFDYKGMHLTVKSVKKPLFSTTPSVVIKLEGGMESLDADFGNWIAVDGEGNAYSANFSGSILDKKDENGRHITSLDLELEGLKEVPEELTLHLVTMSNYYPVEDQWRIPLTLGK</sequence>
<evidence type="ECO:0000256" key="2">
    <source>
        <dbReference type="ARBA" id="ARBA00024438"/>
    </source>
</evidence>
<evidence type="ECO:0000256" key="1">
    <source>
        <dbReference type="ARBA" id="ARBA00024353"/>
    </source>
</evidence>
<dbReference type="InterPro" id="IPR025436">
    <property type="entry name" value="DUF4179"/>
</dbReference>
<proteinExistence type="inferred from homology"/>
<protein>
    <recommendedName>
        <fullName evidence="2">Anti-sigma-W factor RsiW</fullName>
    </recommendedName>
</protein>
<evidence type="ECO:0000313" key="6">
    <source>
        <dbReference type="EMBL" id="GEN83436.1"/>
    </source>
</evidence>
<keyword evidence="7" id="KW-1185">Reference proteome</keyword>
<dbReference type="Proteomes" id="UP000321901">
    <property type="component" value="Unassembled WGS sequence"/>
</dbReference>
<dbReference type="Pfam" id="PF13786">
    <property type="entry name" value="DUF4179"/>
    <property type="match status" value="1"/>
</dbReference>
<organism evidence="6 7">
    <name type="scientific">Sporosarcina luteola</name>
    <dbReference type="NCBI Taxonomy" id="582850"/>
    <lineage>
        <taxon>Bacteria</taxon>
        <taxon>Bacillati</taxon>
        <taxon>Bacillota</taxon>
        <taxon>Bacilli</taxon>
        <taxon>Bacillales</taxon>
        <taxon>Caryophanaceae</taxon>
        <taxon>Sporosarcina</taxon>
    </lineage>
</organism>
<dbReference type="OrthoDB" id="2473268at2"/>
<dbReference type="Pfam" id="PF13490">
    <property type="entry name" value="zf-HC2"/>
    <property type="match status" value="1"/>
</dbReference>
<comment type="caution">
    <text evidence="6">The sequence shown here is derived from an EMBL/GenBank/DDBJ whole genome shotgun (WGS) entry which is preliminary data.</text>
</comment>